<dbReference type="RefSeq" id="WP_250861472.1">
    <property type="nucleotide sequence ID" value="NZ_JAGSOJ010000005.1"/>
</dbReference>
<dbReference type="PROSITE" id="PS51257">
    <property type="entry name" value="PROKAR_LIPOPROTEIN"/>
    <property type="match status" value="1"/>
</dbReference>
<dbReference type="AlphaFoldDB" id="A0A9J6P6T3"/>
<gene>
    <name evidence="2" type="ORF">KDK92_21535</name>
</gene>
<dbReference type="InterPro" id="IPR002110">
    <property type="entry name" value="Ankyrin_rpt"/>
</dbReference>
<dbReference type="Proteomes" id="UP001056429">
    <property type="component" value="Unassembled WGS sequence"/>
</dbReference>
<reference evidence="2" key="1">
    <citation type="journal article" date="2021" name="mSystems">
        <title>Bacteria and Archaea Synergistically Convert Glycine Betaine to Biogenic Methane in the Formosa Cold Seep of the South China Sea.</title>
        <authorList>
            <person name="Li L."/>
            <person name="Zhang W."/>
            <person name="Zhang S."/>
            <person name="Song L."/>
            <person name="Sun Q."/>
            <person name="Zhang H."/>
            <person name="Xiang H."/>
            <person name="Dong X."/>
        </authorList>
    </citation>
    <scope>NUCLEOTIDE SEQUENCE</scope>
    <source>
        <strain evidence="2">ZWT</strain>
    </source>
</reference>
<keyword evidence="1" id="KW-0040">ANK repeat</keyword>
<dbReference type="Gene3D" id="1.25.40.20">
    <property type="entry name" value="Ankyrin repeat-containing domain"/>
    <property type="match status" value="1"/>
</dbReference>
<proteinExistence type="predicted"/>
<evidence type="ECO:0000256" key="1">
    <source>
        <dbReference type="PROSITE-ProRule" id="PRU00023"/>
    </source>
</evidence>
<evidence type="ECO:0000313" key="2">
    <source>
        <dbReference type="EMBL" id="MCM1992315.1"/>
    </source>
</evidence>
<dbReference type="InterPro" id="IPR036770">
    <property type="entry name" value="Ankyrin_rpt-contain_sf"/>
</dbReference>
<accession>A0A9J6P6T3</accession>
<dbReference type="Pfam" id="PF13637">
    <property type="entry name" value="Ank_4"/>
    <property type="match status" value="1"/>
</dbReference>
<sequence length="259" mass="28520">MKIRYFIVTLFVCITLVSCGKKQIDEGVVYEASTSSEKLEFNSSDSSMNIKLETPPSNDSKNITAEGVRKIIFDSIQLAKDTNKFEASEGNIDENVDEYISNVSSYVNNVVNESLDLSSIGSENIDVEGITSFVESVVKASLSNSSFESTKDDLIAENNSIPKSEYTIDLLYNSAMSNNQDLVLKIILNNTVDINTKNSEGDHILSAALVFGNCEMASLLLQAGADAYELNDEGLSFYDEVMTNGSKKMKEIFSEYCEK</sequence>
<protein>
    <submittedName>
        <fullName evidence="2">Ankyrin repeat domain-containing protein</fullName>
    </submittedName>
</protein>
<dbReference type="EMBL" id="JAGSOJ010000005">
    <property type="protein sequence ID" value="MCM1992315.1"/>
    <property type="molecule type" value="Genomic_DNA"/>
</dbReference>
<feature type="repeat" description="ANK" evidence="1">
    <location>
        <begin position="200"/>
        <end position="232"/>
    </location>
</feature>
<dbReference type="PROSITE" id="PS50088">
    <property type="entry name" value="ANK_REPEAT"/>
    <property type="match status" value="1"/>
</dbReference>
<keyword evidence="3" id="KW-1185">Reference proteome</keyword>
<organism evidence="2 3">
    <name type="scientific">Oceanirhabdus seepicola</name>
    <dbReference type="NCBI Taxonomy" id="2828781"/>
    <lineage>
        <taxon>Bacteria</taxon>
        <taxon>Bacillati</taxon>
        <taxon>Bacillota</taxon>
        <taxon>Clostridia</taxon>
        <taxon>Eubacteriales</taxon>
        <taxon>Clostridiaceae</taxon>
        <taxon>Oceanirhabdus</taxon>
    </lineage>
</organism>
<evidence type="ECO:0000313" key="3">
    <source>
        <dbReference type="Proteomes" id="UP001056429"/>
    </source>
</evidence>
<reference evidence="2" key="2">
    <citation type="submission" date="2021-04" db="EMBL/GenBank/DDBJ databases">
        <authorList>
            <person name="Dong X."/>
        </authorList>
    </citation>
    <scope>NUCLEOTIDE SEQUENCE</scope>
    <source>
        <strain evidence="2">ZWT</strain>
    </source>
</reference>
<comment type="caution">
    <text evidence="2">The sequence shown here is derived from an EMBL/GenBank/DDBJ whole genome shotgun (WGS) entry which is preliminary data.</text>
</comment>
<dbReference type="SUPFAM" id="SSF48403">
    <property type="entry name" value="Ankyrin repeat"/>
    <property type="match status" value="1"/>
</dbReference>
<name>A0A9J6P6T3_9CLOT</name>